<sequence>MKILIDMNLSPLWVDFFAGKHIHSAHWSSIGRATDLDEIIFEYARMNKYMGVTRKLG</sequence>
<evidence type="ECO:0000259" key="1">
    <source>
        <dbReference type="Pfam" id="PF18480"/>
    </source>
</evidence>
<dbReference type="InterPro" id="IPR041049">
    <property type="entry name" value="DUF5615"/>
</dbReference>
<evidence type="ECO:0000313" key="3">
    <source>
        <dbReference type="Proteomes" id="UP001139000"/>
    </source>
</evidence>
<keyword evidence="3" id="KW-1185">Reference proteome</keyword>
<dbReference type="AlphaFoldDB" id="A0A9X1TDE4"/>
<organism evidence="2 3">
    <name type="scientific">Dyadobacter chenwenxiniae</name>
    <dbReference type="NCBI Taxonomy" id="2906456"/>
    <lineage>
        <taxon>Bacteria</taxon>
        <taxon>Pseudomonadati</taxon>
        <taxon>Bacteroidota</taxon>
        <taxon>Cytophagia</taxon>
        <taxon>Cytophagales</taxon>
        <taxon>Spirosomataceae</taxon>
        <taxon>Dyadobacter</taxon>
    </lineage>
</organism>
<comment type="caution">
    <text evidence="2">The sequence shown here is derived from an EMBL/GenBank/DDBJ whole genome shotgun (WGS) entry which is preliminary data.</text>
</comment>
<accession>A0A9X1TDE4</accession>
<feature type="domain" description="DUF5615" evidence="1">
    <location>
        <begin position="1"/>
        <end position="54"/>
    </location>
</feature>
<evidence type="ECO:0000313" key="2">
    <source>
        <dbReference type="EMBL" id="MCF0061047.1"/>
    </source>
</evidence>
<dbReference type="Proteomes" id="UP001139000">
    <property type="component" value="Unassembled WGS sequence"/>
</dbReference>
<protein>
    <submittedName>
        <fullName evidence="2">DUF5615 family PIN-like protein</fullName>
    </submittedName>
</protein>
<gene>
    <name evidence="2" type="ORF">LXM26_06055</name>
</gene>
<dbReference type="Pfam" id="PF18480">
    <property type="entry name" value="DUF5615"/>
    <property type="match status" value="1"/>
</dbReference>
<proteinExistence type="predicted"/>
<dbReference type="EMBL" id="JAJTTC010000001">
    <property type="protein sequence ID" value="MCF0061047.1"/>
    <property type="molecule type" value="Genomic_DNA"/>
</dbReference>
<name>A0A9X1TDE4_9BACT</name>
<reference evidence="2" key="1">
    <citation type="submission" date="2021-12" db="EMBL/GenBank/DDBJ databases">
        <title>Novel species in genus Dyadobacter.</title>
        <authorList>
            <person name="Ma C."/>
        </authorList>
    </citation>
    <scope>NUCLEOTIDE SEQUENCE</scope>
    <source>
        <strain evidence="2">LJ419</strain>
    </source>
</reference>
<dbReference type="RefSeq" id="WP_234654138.1">
    <property type="nucleotide sequence ID" value="NZ_CP094997.1"/>
</dbReference>